<dbReference type="Proteomes" id="UP000050920">
    <property type="component" value="Unassembled WGS sequence"/>
</dbReference>
<gene>
    <name evidence="2" type="ORF">DY78_GL001566</name>
</gene>
<keyword evidence="1" id="KW-0472">Membrane</keyword>
<keyword evidence="3" id="KW-1185">Reference proteome</keyword>
<evidence type="ECO:0008006" key="4">
    <source>
        <dbReference type="Google" id="ProtNLM"/>
    </source>
</evidence>
<evidence type="ECO:0000256" key="1">
    <source>
        <dbReference type="SAM" id="Phobius"/>
    </source>
</evidence>
<keyword evidence="1" id="KW-1133">Transmembrane helix</keyword>
<feature type="transmembrane region" description="Helical" evidence="1">
    <location>
        <begin position="12"/>
        <end position="31"/>
    </location>
</feature>
<dbReference type="AlphaFoldDB" id="A0A0R2NGA4"/>
<comment type="caution">
    <text evidence="2">The sequence shown here is derived from an EMBL/GenBank/DDBJ whole genome shotgun (WGS) entry which is preliminary data.</text>
</comment>
<evidence type="ECO:0000313" key="2">
    <source>
        <dbReference type="EMBL" id="KRO24838.1"/>
    </source>
</evidence>
<reference evidence="2 3" key="1">
    <citation type="journal article" date="2015" name="Genome Announc.">
        <title>Expanding the biotechnology potential of lactobacilli through comparative genomics of 213 strains and associated genera.</title>
        <authorList>
            <person name="Sun Z."/>
            <person name="Harris H.M."/>
            <person name="McCann A."/>
            <person name="Guo C."/>
            <person name="Argimon S."/>
            <person name="Zhang W."/>
            <person name="Yang X."/>
            <person name="Jeffery I.B."/>
            <person name="Cooney J.C."/>
            <person name="Kagawa T.F."/>
            <person name="Liu W."/>
            <person name="Song Y."/>
            <person name="Salvetti E."/>
            <person name="Wrobel A."/>
            <person name="Rasinkangas P."/>
            <person name="Parkhill J."/>
            <person name="Rea M.C."/>
            <person name="O'Sullivan O."/>
            <person name="Ritari J."/>
            <person name="Douillard F.P."/>
            <person name="Paul Ross R."/>
            <person name="Yang R."/>
            <person name="Briner A.E."/>
            <person name="Felis G.E."/>
            <person name="de Vos W.M."/>
            <person name="Barrangou R."/>
            <person name="Klaenhammer T.R."/>
            <person name="Caufield P.W."/>
            <person name="Cui Y."/>
            <person name="Zhang H."/>
            <person name="O'Toole P.W."/>
        </authorList>
    </citation>
    <scope>NUCLEOTIDE SEQUENCE [LARGE SCALE GENOMIC DNA]</scope>
    <source>
        <strain evidence="2 3">DSM 21115</strain>
    </source>
</reference>
<accession>A0A0R2NGA4</accession>
<protein>
    <recommendedName>
        <fullName evidence="4">Integral membrane protein</fullName>
    </recommendedName>
</protein>
<proteinExistence type="predicted"/>
<feature type="transmembrane region" description="Helical" evidence="1">
    <location>
        <begin position="51"/>
        <end position="78"/>
    </location>
</feature>
<organism evidence="2 3">
    <name type="scientific">Lactiplantibacillus fabifermentans DSM 21115</name>
    <dbReference type="NCBI Taxonomy" id="1413187"/>
    <lineage>
        <taxon>Bacteria</taxon>
        <taxon>Bacillati</taxon>
        <taxon>Bacillota</taxon>
        <taxon>Bacilli</taxon>
        <taxon>Lactobacillales</taxon>
        <taxon>Lactobacillaceae</taxon>
        <taxon>Lactiplantibacillus</taxon>
    </lineage>
</organism>
<evidence type="ECO:0000313" key="3">
    <source>
        <dbReference type="Proteomes" id="UP000050920"/>
    </source>
</evidence>
<dbReference type="RefSeq" id="WP_024623708.1">
    <property type="nucleotide sequence ID" value="NZ_AYGX02000159.1"/>
</dbReference>
<sequence length="88" mass="10136">MLKRSAFDALTWLKIDLGFILISIPIDWLLGRPLLLGLVDNWLVGTTGERWGILGLTLIIIAGSWLLFFAIIASFRWLNQRLARHDRY</sequence>
<keyword evidence="1" id="KW-0812">Transmembrane</keyword>
<name>A0A0R2NGA4_9LACO</name>
<dbReference type="EMBL" id="AYGX02000159">
    <property type="protein sequence ID" value="KRO24838.1"/>
    <property type="molecule type" value="Genomic_DNA"/>
</dbReference>